<evidence type="ECO:0000259" key="5">
    <source>
        <dbReference type="Pfam" id="PF03959"/>
    </source>
</evidence>
<dbReference type="RefSeq" id="XP_011502522.1">
    <property type="nucleotide sequence ID" value="XM_011504220.1"/>
</dbReference>
<reference evidence="7" key="1">
    <citation type="submission" date="2025-08" db="UniProtKB">
        <authorList>
            <consortium name="RefSeq"/>
        </authorList>
    </citation>
    <scope>IDENTIFICATION</scope>
</reference>
<dbReference type="GeneID" id="105365926"/>
<feature type="domain" description="AB hydrolase-1" evidence="4">
    <location>
        <begin position="110"/>
        <end position="218"/>
    </location>
</feature>
<dbReference type="PANTHER" id="PTHR12277">
    <property type="entry name" value="ALPHA/BETA HYDROLASE DOMAIN-CONTAINING PROTEIN"/>
    <property type="match status" value="1"/>
</dbReference>
<dbReference type="SUPFAM" id="SSF53474">
    <property type="entry name" value="alpha/beta-Hydrolases"/>
    <property type="match status" value="1"/>
</dbReference>
<keyword evidence="3" id="KW-1133">Transmembrane helix</keyword>
<evidence type="ECO:0000256" key="2">
    <source>
        <dbReference type="ARBA" id="ARBA00042701"/>
    </source>
</evidence>
<name>A0AAJ6YQP9_9HYME</name>
<dbReference type="InterPro" id="IPR005645">
    <property type="entry name" value="FSH-like_dom"/>
</dbReference>
<organism evidence="6 7">
    <name type="scientific">Ceratosolen solmsi marchali</name>
    <dbReference type="NCBI Taxonomy" id="326594"/>
    <lineage>
        <taxon>Eukaryota</taxon>
        <taxon>Metazoa</taxon>
        <taxon>Ecdysozoa</taxon>
        <taxon>Arthropoda</taxon>
        <taxon>Hexapoda</taxon>
        <taxon>Insecta</taxon>
        <taxon>Pterygota</taxon>
        <taxon>Neoptera</taxon>
        <taxon>Endopterygota</taxon>
        <taxon>Hymenoptera</taxon>
        <taxon>Apocrita</taxon>
        <taxon>Proctotrupomorpha</taxon>
        <taxon>Chalcidoidea</taxon>
        <taxon>Agaonidae</taxon>
        <taxon>Agaoninae</taxon>
        <taxon>Ceratosolen</taxon>
    </lineage>
</organism>
<evidence type="ECO:0000313" key="7">
    <source>
        <dbReference type="RefSeq" id="XP_011502522.1"/>
    </source>
</evidence>
<dbReference type="KEGG" id="csol:105365926"/>
<dbReference type="Gene3D" id="3.40.50.1820">
    <property type="entry name" value="alpha/beta hydrolase"/>
    <property type="match status" value="1"/>
</dbReference>
<proteinExistence type="predicted"/>
<feature type="transmembrane region" description="Helical" evidence="3">
    <location>
        <begin position="12"/>
        <end position="31"/>
    </location>
</feature>
<evidence type="ECO:0000313" key="6">
    <source>
        <dbReference type="Proteomes" id="UP000695007"/>
    </source>
</evidence>
<dbReference type="Proteomes" id="UP000695007">
    <property type="component" value="Unplaced"/>
</dbReference>
<dbReference type="AlphaFoldDB" id="A0AAJ6YQP9"/>
<dbReference type="InterPro" id="IPR000073">
    <property type="entry name" value="AB_hydrolase_1"/>
</dbReference>
<feature type="transmembrane region" description="Helical" evidence="3">
    <location>
        <begin position="37"/>
        <end position="53"/>
    </location>
</feature>
<dbReference type="Pfam" id="PF03959">
    <property type="entry name" value="FSH1"/>
    <property type="match status" value="1"/>
</dbReference>
<keyword evidence="3" id="KW-0472">Membrane</keyword>
<evidence type="ECO:0000259" key="4">
    <source>
        <dbReference type="Pfam" id="PF00561"/>
    </source>
</evidence>
<dbReference type="InterPro" id="IPR029058">
    <property type="entry name" value="AB_hydrolase_fold"/>
</dbReference>
<accession>A0AAJ6YQP9</accession>
<keyword evidence="6" id="KW-1185">Reference proteome</keyword>
<dbReference type="CTD" id="44441"/>
<gene>
    <name evidence="7" type="primary">LOC105365926</name>
</gene>
<dbReference type="GO" id="GO:0016020">
    <property type="term" value="C:membrane"/>
    <property type="evidence" value="ECO:0007669"/>
    <property type="project" value="TreeGrafter"/>
</dbReference>
<evidence type="ECO:0000256" key="1">
    <source>
        <dbReference type="ARBA" id="ARBA00040125"/>
    </source>
</evidence>
<protein>
    <recommendedName>
        <fullName evidence="1">Protein ABHD13</fullName>
    </recommendedName>
    <alternativeName>
        <fullName evidence="2">Alpha/beta hydrolase domain-containing protein 13</fullName>
    </alternativeName>
</protein>
<dbReference type="GO" id="GO:0008474">
    <property type="term" value="F:palmitoyl-(protein) hydrolase activity"/>
    <property type="evidence" value="ECO:0007669"/>
    <property type="project" value="TreeGrafter"/>
</dbReference>
<evidence type="ECO:0000256" key="3">
    <source>
        <dbReference type="SAM" id="Phobius"/>
    </source>
</evidence>
<dbReference type="Pfam" id="PF00561">
    <property type="entry name" value="Abhydrolase_1"/>
    <property type="match status" value="1"/>
</dbReference>
<sequence>MNSIIRIFHATALKFWAFSAVYLLLCLIFYWLYGSAIAFFLLCSAIIGVLYNVEDKLLYYPRLPANARIYVPSPALHNLPYQSIYAKSSDGTLIHMFFIPQPEDLIKTAPTVLFLHGNAGNMGHRLDNVKLLYKNVHCNVLLLEYRGYGLSQGSPSEKGFYMDARTGIEYLYSRNDINTNEIIIFGRSLGGAVAIDIATRQEISQRIWCLIVENTFTSIPDMAMNLIKSKIIQYIPIFCYKNKYLSIYKIHSISVPTLFISGRQDKLVPPKMMDELFEACGSNFKRKIQILDGTHNETWNKSGYYQQIFIFLEEIRKKPPIQMTSKQWNIDEV</sequence>
<keyword evidence="7" id="KW-0378">Hydrolase</keyword>
<feature type="domain" description="Serine hydrolase" evidence="5">
    <location>
        <begin position="238"/>
        <end position="295"/>
    </location>
</feature>
<dbReference type="PANTHER" id="PTHR12277:SF81">
    <property type="entry name" value="PROTEIN ABHD13"/>
    <property type="match status" value="1"/>
</dbReference>
<keyword evidence="3" id="KW-0812">Transmembrane</keyword>